<keyword evidence="1" id="KW-0472">Membrane</keyword>
<dbReference type="Proteomes" id="UP001280581">
    <property type="component" value="Unassembled WGS sequence"/>
</dbReference>
<dbReference type="AlphaFoldDB" id="A0AAN6LSE5"/>
<dbReference type="GO" id="GO:0005739">
    <property type="term" value="C:mitochondrion"/>
    <property type="evidence" value="ECO:0007669"/>
    <property type="project" value="InterPro"/>
</dbReference>
<reference evidence="2 3" key="1">
    <citation type="submission" date="2021-02" db="EMBL/GenBank/DDBJ databases">
        <title>Genome assembly of Pseudopithomyces chartarum.</title>
        <authorList>
            <person name="Jauregui R."/>
            <person name="Singh J."/>
            <person name="Voisey C."/>
        </authorList>
    </citation>
    <scope>NUCLEOTIDE SEQUENCE [LARGE SCALE GENOMIC DNA]</scope>
    <source>
        <strain evidence="2 3">AGR01</strain>
    </source>
</reference>
<dbReference type="InterPro" id="IPR008699">
    <property type="entry name" value="NDUFB8"/>
</dbReference>
<feature type="transmembrane region" description="Helical" evidence="1">
    <location>
        <begin position="349"/>
        <end position="373"/>
    </location>
</feature>
<name>A0AAN6LSE5_9PLEO</name>
<comment type="caution">
    <text evidence="2">The sequence shown here is derived from an EMBL/GenBank/DDBJ whole genome shotgun (WGS) entry which is preliminary data.</text>
</comment>
<dbReference type="PANTHER" id="PTHR12840:SF1">
    <property type="entry name" value="NADH DEHYDROGENASE [UBIQUINONE] 1 BETA SUBCOMPLEX SUBUNIT 8, MITOCHONDRIAL"/>
    <property type="match status" value="1"/>
</dbReference>
<proteinExistence type="predicted"/>
<evidence type="ECO:0000313" key="2">
    <source>
        <dbReference type="EMBL" id="KAK3201930.1"/>
    </source>
</evidence>
<evidence type="ECO:0000256" key="1">
    <source>
        <dbReference type="SAM" id="Phobius"/>
    </source>
</evidence>
<evidence type="ECO:0000313" key="3">
    <source>
        <dbReference type="Proteomes" id="UP001280581"/>
    </source>
</evidence>
<keyword evidence="3" id="KW-1185">Reference proteome</keyword>
<protein>
    <submittedName>
        <fullName evidence="2">Uncharacterized protein</fullName>
    </submittedName>
</protein>
<dbReference type="EMBL" id="WVTA01000015">
    <property type="protein sequence ID" value="KAK3201930.1"/>
    <property type="molecule type" value="Genomic_DNA"/>
</dbReference>
<keyword evidence="1" id="KW-0812">Transmembrane</keyword>
<sequence>MRCSAWLLPATTPLQGIVASKLAMDPLSNLRPDNITGLAYYLYRWTGSLKFWPAALDLVPSEQIDDSAPQDVQEINSVQMNKGDKPDDPKALPFWKLVASHDAALTYSFKGYRRSGIFPQSLRFNYTQCASSAMGLYNGTLLQAYTSSWPNMSLVTEPRVTGTFSNGSAWLEMESVYRGKTAAGNTLGGNMTVIFNGTVDETRSDQLVSNVHGSTPVWASTLGYEKSLTGEITAIQLGSGTASMLSRRIVAARLPAHAVAPHIARRPQFIQQVRTALGPALTEVEHNDSTDPNMNGGYINPPAELRNKRDPYADWWDKQDRRNYGEPVHEDNDILGALSLHDYDHFTPGWGGVLFGTFVVSVFALCGAVSLFYPDKVSVPKQYEDGLEAELGGPRAVRARKYGEDVQ</sequence>
<dbReference type="PANTHER" id="PTHR12840">
    <property type="entry name" value="NADH-UBIQUINONE OXIDOREDUCTASE ASHI SUBUNIT"/>
    <property type="match status" value="1"/>
</dbReference>
<dbReference type="Pfam" id="PF05821">
    <property type="entry name" value="NDUF_B8"/>
    <property type="match status" value="1"/>
</dbReference>
<gene>
    <name evidence="2" type="ORF">GRF29_164g1109352</name>
</gene>
<keyword evidence="1" id="KW-1133">Transmembrane helix</keyword>
<organism evidence="2 3">
    <name type="scientific">Pseudopithomyces chartarum</name>
    <dbReference type="NCBI Taxonomy" id="1892770"/>
    <lineage>
        <taxon>Eukaryota</taxon>
        <taxon>Fungi</taxon>
        <taxon>Dikarya</taxon>
        <taxon>Ascomycota</taxon>
        <taxon>Pezizomycotina</taxon>
        <taxon>Dothideomycetes</taxon>
        <taxon>Pleosporomycetidae</taxon>
        <taxon>Pleosporales</taxon>
        <taxon>Massarineae</taxon>
        <taxon>Didymosphaeriaceae</taxon>
        <taxon>Pseudopithomyces</taxon>
    </lineage>
</organism>
<accession>A0AAN6LSE5</accession>